<dbReference type="PANTHER" id="PTHR42708:SF1">
    <property type="entry name" value="GLIDING MOTILITY PROTEIN MGLA"/>
    <property type="match status" value="1"/>
</dbReference>
<name>A0A2Z6IJD7_ACIFI</name>
<dbReference type="InterPro" id="IPR027417">
    <property type="entry name" value="P-loop_NTPase"/>
</dbReference>
<accession>A0A2Z6IJD7</accession>
<evidence type="ECO:0008006" key="3">
    <source>
        <dbReference type="Google" id="ProtNLM"/>
    </source>
</evidence>
<dbReference type="InterPro" id="IPR052705">
    <property type="entry name" value="Gliding_Motility_GTPase"/>
</dbReference>
<dbReference type="SUPFAM" id="SSF52540">
    <property type="entry name" value="P-loop containing nucleoside triphosphate hydrolases"/>
    <property type="match status" value="1"/>
</dbReference>
<dbReference type="Proteomes" id="UP000280188">
    <property type="component" value="Chromosome"/>
</dbReference>
<dbReference type="Pfam" id="PF08477">
    <property type="entry name" value="Roc"/>
    <property type="match status" value="1"/>
</dbReference>
<protein>
    <recommendedName>
        <fullName evidence="3">Mutual gliding-motility protein MglA</fullName>
    </recommendedName>
</protein>
<dbReference type="AlphaFoldDB" id="A0A2Z6IJD7"/>
<dbReference type="CDD" id="cd00882">
    <property type="entry name" value="Ras_like_GTPase"/>
    <property type="match status" value="1"/>
</dbReference>
<dbReference type="EMBL" id="AP018795">
    <property type="protein sequence ID" value="BBF65589.1"/>
    <property type="molecule type" value="Genomic_DNA"/>
</dbReference>
<dbReference type="PANTHER" id="PTHR42708">
    <property type="entry name" value="ATP/GTP-BINDING PROTEIN-RELATED"/>
    <property type="match status" value="1"/>
</dbReference>
<sequence length="203" mass="23051">MPRWGPLNKEVHPITSKLKPPIYMEEIKIIIAGPVGAGKTTAMRTVFGNNLLAGEAKYTAAEVDDVKGYTTVSMDYGTLNDMHSCSERPVKLHVYSIPGQERFKFMWEILSKNAHGLILLVAAGERNIFSVISNYLSVVWPYMHNEKAVLVALNKIPENFFENINIPEYLYYNGTALRFVKTNVTDKSEVLLLFRYIVEMMDI</sequence>
<proteinExistence type="predicted"/>
<dbReference type="Gene3D" id="3.40.50.300">
    <property type="entry name" value="P-loop containing nucleotide triphosphate hydrolases"/>
    <property type="match status" value="1"/>
</dbReference>
<reference evidence="1 2" key="1">
    <citation type="journal article" date="2018" name="Microbiol. Resour. Announc.">
        <title>Complete Genome Sequence of Acidithiobacillus ferridurans JCM 18981.</title>
        <authorList>
            <person name="Miyauchi T."/>
            <person name="Kouzuma A."/>
            <person name="Abe T."/>
            <person name="Watanabe K."/>
        </authorList>
    </citation>
    <scope>NUCLEOTIDE SEQUENCE [LARGE SCALE GENOMIC DNA]</scope>
    <source>
        <strain evidence="2">ATCC 33020 / DSM 29468 / JCM 18981 / 11Fe</strain>
    </source>
</reference>
<evidence type="ECO:0000313" key="2">
    <source>
        <dbReference type="Proteomes" id="UP000280188"/>
    </source>
</evidence>
<keyword evidence="2" id="KW-1185">Reference proteome</keyword>
<gene>
    <name evidence="1" type="ORF">AFERRID_18070</name>
</gene>
<evidence type="ECO:0000313" key="1">
    <source>
        <dbReference type="EMBL" id="BBF65589.1"/>
    </source>
</evidence>
<dbReference type="KEGG" id="afj:AFERRID_18070"/>
<organism evidence="1 2">
    <name type="scientific">Acidithiobacillus ferridurans</name>
    <dbReference type="NCBI Taxonomy" id="1232575"/>
    <lineage>
        <taxon>Bacteria</taxon>
        <taxon>Pseudomonadati</taxon>
        <taxon>Pseudomonadota</taxon>
        <taxon>Acidithiobacillia</taxon>
        <taxon>Acidithiobacillales</taxon>
        <taxon>Acidithiobacillaceae</taxon>
        <taxon>Acidithiobacillus</taxon>
    </lineage>
</organism>